<dbReference type="Gene3D" id="1.10.8.1310">
    <property type="match status" value="1"/>
</dbReference>
<sequence>MSESSTVEKPEVLEAIDWDTLRKASLFPGGFGEDRIKLWPKLLNVRDGAPQDLSVLDELPSHTDERQIRLDTDRSFVLYPTLIWIQDARADKESLQTELNRLLVAIFRKRPKLNYFQGYHDIISVLFLTLPPEIQFSCAEKMSLHRVRDSMGHGLEPILGLLRVTQKLLRLADSSYAELLERRVNELSSSLLRLHVFDYLLCRPPIVIVYLATAIILSRKDEVRRLEEEDEEGMMHSLLSGLPNITDESPPLEESIVKTEEDTSSSVGTLDQEQPQPQPSTGDELPGISVKEGPCGELTSIPVETKIEDDGVMKSSDSSSVNDVVKNEIQEETIPTTQIFPSDFKDEASTGAPSSPPGYPICESSRHALQKPSITLTSLLQQADHLYEMYPPSHPSLALSSIMGPQSVTFTWSSSPSDLPSDDSAERMVEYPQLIVYPYVEEDGDQKEKRKDPRHRHLVKRRPRFRLRDRKTMITGAVLALGVAMAVYGVRSGIVYGEGRHTNFHFHKDWKRLGGLLSTVKPILPGAMLGFYEQQLVVLTSFCLLSLLIDRHVTGRKSIKAADDSLEQGIPANSESKSLATLTRQYLVVYGVVMGADWLQGPYVYSLYREQYGFPERIVAILFVTGFMSAGLAAPFVGVYADQHGRKRICLLFCITYALSCVFILAPWLPILLFGRILGGISTSILFSVFESWLVSASTSLLLPQSDISVIMGRATLLNGFVATGAGVVSNEIVSISSSFASPFIASGALLMLAWGLMRVSWIENYGGGGGTTDDDWDIFQTTRLRQAWSIVQHDSLLLTLGLTQTCFEGSMYLFVFLWVPSLQEASESPEILPLGYIFSSFMLSMMLGSLLYTSIVSHPPSPSAAAGSVDSLLTTHAKLSSMVSAVSALALAVSVTFQDEKIRFWAFCMFEACVGMYYPVQGTLRGFLITNEHRATVRSLYKCVKVELIKGFQLSALFRVPLNVFVVVSLLTGVSSARYAVLTACTLMLAFSSIMTGAVIVKRSDEGNQRPA</sequence>
<evidence type="ECO:0000256" key="4">
    <source>
        <dbReference type="ARBA" id="ARBA00022448"/>
    </source>
</evidence>
<dbReference type="AlphaFoldDB" id="A0A284QPS3"/>
<dbReference type="Proteomes" id="UP000219338">
    <property type="component" value="Unassembled WGS sequence"/>
</dbReference>
<dbReference type="Pfam" id="PF00566">
    <property type="entry name" value="RabGAP-TBC"/>
    <property type="match status" value="1"/>
</dbReference>
<dbReference type="Pfam" id="PF05631">
    <property type="entry name" value="MFS_5"/>
    <property type="match status" value="1"/>
</dbReference>
<keyword evidence="4" id="KW-0813">Transport</keyword>
<dbReference type="GO" id="GO:0015098">
    <property type="term" value="F:molybdate ion transmembrane transporter activity"/>
    <property type="evidence" value="ECO:0007669"/>
    <property type="project" value="InterPro"/>
</dbReference>
<feature type="transmembrane region" description="Helical" evidence="13">
    <location>
        <begin position="832"/>
        <end position="857"/>
    </location>
</feature>
<evidence type="ECO:0000256" key="9">
    <source>
        <dbReference type="ARBA" id="ARBA00023136"/>
    </source>
</evidence>
<evidence type="ECO:0000313" key="15">
    <source>
        <dbReference type="EMBL" id="SJK98410.1"/>
    </source>
</evidence>
<feature type="transmembrane region" description="Helical" evidence="13">
    <location>
        <begin position="472"/>
        <end position="490"/>
    </location>
</feature>
<keyword evidence="6 13" id="KW-0812">Transmembrane</keyword>
<reference evidence="16" key="1">
    <citation type="journal article" date="2017" name="Nat. Ecol. Evol.">
        <title>Genome expansion and lineage-specific genetic innovations in the forest pathogenic fungi Armillaria.</title>
        <authorList>
            <person name="Sipos G."/>
            <person name="Prasanna A.N."/>
            <person name="Walter M.C."/>
            <person name="O'Connor E."/>
            <person name="Balint B."/>
            <person name="Krizsan K."/>
            <person name="Kiss B."/>
            <person name="Hess J."/>
            <person name="Varga T."/>
            <person name="Slot J."/>
            <person name="Riley R."/>
            <person name="Boka B."/>
            <person name="Rigling D."/>
            <person name="Barry K."/>
            <person name="Lee J."/>
            <person name="Mihaltcheva S."/>
            <person name="LaButti K."/>
            <person name="Lipzen A."/>
            <person name="Waldron R."/>
            <person name="Moloney N.M."/>
            <person name="Sperisen C."/>
            <person name="Kredics L."/>
            <person name="Vagvoelgyi C."/>
            <person name="Patrignani A."/>
            <person name="Fitzpatrick D."/>
            <person name="Nagy I."/>
            <person name="Doyle S."/>
            <person name="Anderson J.B."/>
            <person name="Grigoriev I.V."/>
            <person name="Gueldener U."/>
            <person name="Muensterkoetter M."/>
            <person name="Nagy L.G."/>
        </authorList>
    </citation>
    <scope>NUCLEOTIDE SEQUENCE [LARGE SCALE GENOMIC DNA]</scope>
    <source>
        <strain evidence="16">C18/9</strain>
    </source>
</reference>
<feature type="transmembrane region" description="Helical" evidence="13">
    <location>
        <begin position="649"/>
        <end position="671"/>
    </location>
</feature>
<dbReference type="SUPFAM" id="SSF103473">
    <property type="entry name" value="MFS general substrate transporter"/>
    <property type="match status" value="1"/>
</dbReference>
<evidence type="ECO:0000256" key="13">
    <source>
        <dbReference type="SAM" id="Phobius"/>
    </source>
</evidence>
<comment type="function">
    <text evidence="1">Mediates high-affinity intracellular uptake of the rare oligo-element molybdenum.</text>
</comment>
<feature type="domain" description="Rab-GAP TBC" evidence="14">
    <location>
        <begin position="29"/>
        <end position="219"/>
    </location>
</feature>
<proteinExistence type="predicted"/>
<evidence type="ECO:0000256" key="6">
    <source>
        <dbReference type="ARBA" id="ARBA00022692"/>
    </source>
</evidence>
<feature type="region of interest" description="Disordered" evidence="12">
    <location>
        <begin position="240"/>
        <end position="296"/>
    </location>
</feature>
<evidence type="ECO:0000256" key="1">
    <source>
        <dbReference type="ARBA" id="ARBA00003019"/>
    </source>
</evidence>
<gene>
    <name evidence="15" type="ORF">ARMOST_01677</name>
</gene>
<accession>A0A284QPS3</accession>
<evidence type="ECO:0000256" key="7">
    <source>
        <dbReference type="ARBA" id="ARBA00022989"/>
    </source>
</evidence>
<dbReference type="GO" id="GO:0006811">
    <property type="term" value="P:monoatomic ion transport"/>
    <property type="evidence" value="ECO:0007669"/>
    <property type="project" value="UniProtKB-KW"/>
</dbReference>
<evidence type="ECO:0000256" key="11">
    <source>
        <dbReference type="ARBA" id="ARBA00032555"/>
    </source>
</evidence>
<dbReference type="GO" id="GO:0005886">
    <property type="term" value="C:plasma membrane"/>
    <property type="evidence" value="ECO:0007669"/>
    <property type="project" value="UniProtKB-SubCell"/>
</dbReference>
<comment type="subcellular location">
    <subcellularLocation>
        <location evidence="2">Cell membrane</location>
        <topology evidence="2">Multi-pass membrane protein</topology>
    </subcellularLocation>
</comment>
<keyword evidence="5" id="KW-1003">Cell membrane</keyword>
<dbReference type="InterPro" id="IPR008509">
    <property type="entry name" value="MOT2/MFSD5"/>
</dbReference>
<feature type="transmembrane region" description="Helical" evidence="13">
    <location>
        <begin position="878"/>
        <end position="897"/>
    </location>
</feature>
<feature type="transmembrane region" description="Helical" evidence="13">
    <location>
        <begin position="740"/>
        <end position="758"/>
    </location>
</feature>
<dbReference type="OrthoDB" id="263957at2759"/>
<feature type="transmembrane region" description="Helical" evidence="13">
    <location>
        <begin position="796"/>
        <end position="820"/>
    </location>
</feature>
<evidence type="ECO:0000256" key="5">
    <source>
        <dbReference type="ARBA" id="ARBA00022475"/>
    </source>
</evidence>
<dbReference type="Gene3D" id="1.20.1250.20">
    <property type="entry name" value="MFS general substrate transporter like domains"/>
    <property type="match status" value="1"/>
</dbReference>
<feature type="transmembrane region" description="Helical" evidence="13">
    <location>
        <begin position="586"/>
        <end position="605"/>
    </location>
</feature>
<evidence type="ECO:0000256" key="3">
    <source>
        <dbReference type="ARBA" id="ARBA00021242"/>
    </source>
</evidence>
<dbReference type="InterPro" id="IPR035969">
    <property type="entry name" value="Rab-GAP_TBC_sf"/>
</dbReference>
<feature type="transmembrane region" description="Helical" evidence="13">
    <location>
        <begin position="617"/>
        <end position="637"/>
    </location>
</feature>
<keyword evidence="16" id="KW-1185">Reference proteome</keyword>
<evidence type="ECO:0000256" key="12">
    <source>
        <dbReference type="SAM" id="MobiDB-lite"/>
    </source>
</evidence>
<keyword evidence="7 13" id="KW-1133">Transmembrane helix</keyword>
<evidence type="ECO:0000256" key="8">
    <source>
        <dbReference type="ARBA" id="ARBA00023065"/>
    </source>
</evidence>
<feature type="compositionally biased region" description="Polar residues" evidence="12">
    <location>
        <begin position="264"/>
        <end position="281"/>
    </location>
</feature>
<dbReference type="CDD" id="cd17487">
    <property type="entry name" value="MFS_MFSD5_like"/>
    <property type="match status" value="1"/>
</dbReference>
<dbReference type="PROSITE" id="PS50086">
    <property type="entry name" value="TBC_RABGAP"/>
    <property type="match status" value="1"/>
</dbReference>
<dbReference type="InterPro" id="IPR000195">
    <property type="entry name" value="Rab-GAP-TBC_dom"/>
</dbReference>
<evidence type="ECO:0000259" key="14">
    <source>
        <dbReference type="PROSITE" id="PS50086"/>
    </source>
</evidence>
<evidence type="ECO:0000256" key="10">
    <source>
        <dbReference type="ARBA" id="ARBA00030646"/>
    </source>
</evidence>
<evidence type="ECO:0000313" key="16">
    <source>
        <dbReference type="Proteomes" id="UP000219338"/>
    </source>
</evidence>
<feature type="transmembrane region" description="Helical" evidence="13">
    <location>
        <begin position="715"/>
        <end position="734"/>
    </location>
</feature>
<dbReference type="Gene3D" id="1.10.472.80">
    <property type="entry name" value="Ypt/Rab-GAP domain of gyp1p, domain 3"/>
    <property type="match status" value="1"/>
</dbReference>
<dbReference type="PANTHER" id="PTHR23516">
    <property type="entry name" value="SAM (S-ADENOSYL METHIONINE) TRANSPORTER"/>
    <property type="match status" value="1"/>
</dbReference>
<dbReference type="EMBL" id="FUEG01000001">
    <property type="protein sequence ID" value="SJK98410.1"/>
    <property type="molecule type" value="Genomic_DNA"/>
</dbReference>
<name>A0A284QPS3_ARMOS</name>
<feature type="transmembrane region" description="Helical" evidence="13">
    <location>
        <begin position="981"/>
        <end position="1002"/>
    </location>
</feature>
<dbReference type="STRING" id="47428.A0A284QPS3"/>
<keyword evidence="9 13" id="KW-0472">Membrane</keyword>
<dbReference type="PANTHER" id="PTHR23516:SF1">
    <property type="entry name" value="MOLYBDATE-ANION TRANSPORTER"/>
    <property type="match status" value="1"/>
</dbReference>
<organism evidence="15 16">
    <name type="scientific">Armillaria ostoyae</name>
    <name type="common">Armillaria root rot fungus</name>
    <dbReference type="NCBI Taxonomy" id="47428"/>
    <lineage>
        <taxon>Eukaryota</taxon>
        <taxon>Fungi</taxon>
        <taxon>Dikarya</taxon>
        <taxon>Basidiomycota</taxon>
        <taxon>Agaricomycotina</taxon>
        <taxon>Agaricomycetes</taxon>
        <taxon>Agaricomycetidae</taxon>
        <taxon>Agaricales</taxon>
        <taxon>Marasmiineae</taxon>
        <taxon>Physalacriaceae</taxon>
        <taxon>Armillaria</taxon>
    </lineage>
</organism>
<keyword evidence="8" id="KW-0406">Ion transport</keyword>
<evidence type="ECO:0000256" key="2">
    <source>
        <dbReference type="ARBA" id="ARBA00004651"/>
    </source>
</evidence>
<protein>
    <recommendedName>
        <fullName evidence="3">Molybdate-anion transporter</fullName>
    </recommendedName>
    <alternativeName>
        <fullName evidence="10">Major facilitator superfamily domain-containing protein 5</fullName>
    </alternativeName>
    <alternativeName>
        <fullName evidence="11">Molybdate transporter 2 homolog</fullName>
    </alternativeName>
</protein>
<dbReference type="SUPFAM" id="SSF47923">
    <property type="entry name" value="Ypt/Rab-GAP domain of gyp1p"/>
    <property type="match status" value="1"/>
</dbReference>
<dbReference type="InterPro" id="IPR036259">
    <property type="entry name" value="MFS_trans_sf"/>
</dbReference>
<feature type="transmembrane region" description="Helical" evidence="13">
    <location>
        <begin position="957"/>
        <end position="975"/>
    </location>
</feature>